<reference evidence="2 3" key="1">
    <citation type="journal article" date="2013" name="Nature">
        <title>Insights into bilaterian evolution from three spiralian genomes.</title>
        <authorList>
            <person name="Simakov O."/>
            <person name="Marletaz F."/>
            <person name="Cho S.J."/>
            <person name="Edsinger-Gonzales E."/>
            <person name="Havlak P."/>
            <person name="Hellsten U."/>
            <person name="Kuo D.H."/>
            <person name="Larsson T."/>
            <person name="Lv J."/>
            <person name="Arendt D."/>
            <person name="Savage R."/>
            <person name="Osoegawa K."/>
            <person name="de Jong P."/>
            <person name="Grimwood J."/>
            <person name="Chapman J.A."/>
            <person name="Shapiro H."/>
            <person name="Aerts A."/>
            <person name="Otillar R.P."/>
            <person name="Terry A.Y."/>
            <person name="Boore J.L."/>
            <person name="Grigoriev I.V."/>
            <person name="Lindberg D.R."/>
            <person name="Seaver E.C."/>
            <person name="Weisblat D.A."/>
            <person name="Putnam N.H."/>
            <person name="Rokhsar D.S."/>
        </authorList>
    </citation>
    <scope>NUCLEOTIDE SEQUENCE [LARGE SCALE GENOMIC DNA]</scope>
</reference>
<accession>V4A9C1</accession>
<organism evidence="2 3">
    <name type="scientific">Lottia gigantea</name>
    <name type="common">Giant owl limpet</name>
    <dbReference type="NCBI Taxonomy" id="225164"/>
    <lineage>
        <taxon>Eukaryota</taxon>
        <taxon>Metazoa</taxon>
        <taxon>Spiralia</taxon>
        <taxon>Lophotrochozoa</taxon>
        <taxon>Mollusca</taxon>
        <taxon>Gastropoda</taxon>
        <taxon>Patellogastropoda</taxon>
        <taxon>Lottioidea</taxon>
        <taxon>Lottiidae</taxon>
        <taxon>Lottia</taxon>
    </lineage>
</organism>
<dbReference type="GeneID" id="20239403"/>
<proteinExistence type="predicted"/>
<sequence length="109" mass="11914">MDLRTQISTQSNQSLKCPPPTEDEQSSRDEPILNGPIRPTSRDQLSDASTHSSSGRGYLAFVVSQFEKSLFSQPPANWLQLSSKVNSKTKDLNAVTGSQAMKHLIALLA</sequence>
<dbReference type="HOGENOM" id="CLU_2186920_0_0_1"/>
<feature type="compositionally biased region" description="Polar residues" evidence="1">
    <location>
        <begin position="1"/>
        <end position="15"/>
    </location>
</feature>
<protein>
    <submittedName>
        <fullName evidence="2">Uncharacterized protein</fullName>
    </submittedName>
</protein>
<dbReference type="CTD" id="20239403"/>
<evidence type="ECO:0000313" key="2">
    <source>
        <dbReference type="EMBL" id="ESO91680.1"/>
    </source>
</evidence>
<dbReference type="KEGG" id="lgi:LOTGIDRAFT_163410"/>
<evidence type="ECO:0000313" key="3">
    <source>
        <dbReference type="Proteomes" id="UP000030746"/>
    </source>
</evidence>
<keyword evidence="3" id="KW-1185">Reference proteome</keyword>
<name>V4A9C1_LOTGI</name>
<dbReference type="RefSeq" id="XP_009057734.1">
    <property type="nucleotide sequence ID" value="XM_009059486.1"/>
</dbReference>
<evidence type="ECO:0000256" key="1">
    <source>
        <dbReference type="SAM" id="MobiDB-lite"/>
    </source>
</evidence>
<dbReference type="EMBL" id="KB202237">
    <property type="protein sequence ID" value="ESO91680.1"/>
    <property type="molecule type" value="Genomic_DNA"/>
</dbReference>
<feature type="region of interest" description="Disordered" evidence="1">
    <location>
        <begin position="1"/>
        <end position="54"/>
    </location>
</feature>
<dbReference type="Proteomes" id="UP000030746">
    <property type="component" value="Unassembled WGS sequence"/>
</dbReference>
<gene>
    <name evidence="2" type="ORF">LOTGIDRAFT_163410</name>
</gene>
<dbReference type="OrthoDB" id="10060000at2759"/>
<dbReference type="AlphaFoldDB" id="V4A9C1"/>